<name>A0ABW4E278_9LACO</name>
<dbReference type="RefSeq" id="WP_125749588.1">
    <property type="nucleotide sequence ID" value="NZ_JBHTON010000004.1"/>
</dbReference>
<comment type="caution">
    <text evidence="1">The sequence shown here is derived from an EMBL/GenBank/DDBJ whole genome shotgun (WGS) entry which is preliminary data.</text>
</comment>
<evidence type="ECO:0000313" key="1">
    <source>
        <dbReference type="EMBL" id="MFD1483995.1"/>
    </source>
</evidence>
<evidence type="ECO:0008006" key="3">
    <source>
        <dbReference type="Google" id="ProtNLM"/>
    </source>
</evidence>
<protein>
    <recommendedName>
        <fullName evidence="3">Glycosyltransferase family 2 protein</fullName>
    </recommendedName>
</protein>
<accession>A0ABW4E278</accession>
<reference evidence="2" key="1">
    <citation type="journal article" date="2019" name="Int. J. Syst. Evol. Microbiol.">
        <title>The Global Catalogue of Microorganisms (GCM) 10K type strain sequencing project: providing services to taxonomists for standard genome sequencing and annotation.</title>
        <authorList>
            <consortium name="The Broad Institute Genomics Platform"/>
            <consortium name="The Broad Institute Genome Sequencing Center for Infectious Disease"/>
            <person name="Wu L."/>
            <person name="Ma J."/>
        </authorList>
    </citation>
    <scope>NUCLEOTIDE SEQUENCE [LARGE SCALE GENOMIC DNA]</scope>
    <source>
        <strain evidence="2">CCM 8903</strain>
    </source>
</reference>
<dbReference type="Gene3D" id="3.90.550.10">
    <property type="entry name" value="Spore Coat Polysaccharide Biosynthesis Protein SpsA, Chain A"/>
    <property type="match status" value="1"/>
</dbReference>
<sequence>MQKQTFGIVVVAYQPDRAAFLTKLQAWAQVCDHIVVANNGDALTIDLPQVRVLALGGNQGIAAAHNAGIAALAAAGVAQAFLMDQDSSADGDFFTAMWAQWQTLQPQVPHLGMLSPLIRDVHLQKRLPLFQIKDHAITTVHPQPASAGYLTETLPIASGCLVALQAFEAVKGEKADWFIDWVDFEFALALRQCGWAVITTTAVEMAHQIGRTEPRHFLGKTIYPSNAPVFRDYYYVRNGLKLARAYGQEITGLKRFVYKKIANRFLFAFYEDQPFKRLGRLISGVFSSK</sequence>
<dbReference type="SUPFAM" id="SSF53448">
    <property type="entry name" value="Nucleotide-diphospho-sugar transferases"/>
    <property type="match status" value="1"/>
</dbReference>
<proteinExistence type="predicted"/>
<dbReference type="InterPro" id="IPR029044">
    <property type="entry name" value="Nucleotide-diphossugar_trans"/>
</dbReference>
<dbReference type="EMBL" id="JBHTON010000004">
    <property type="protein sequence ID" value="MFD1483995.1"/>
    <property type="molecule type" value="Genomic_DNA"/>
</dbReference>
<evidence type="ECO:0000313" key="2">
    <source>
        <dbReference type="Proteomes" id="UP001597252"/>
    </source>
</evidence>
<keyword evidence="2" id="KW-1185">Reference proteome</keyword>
<gene>
    <name evidence="1" type="ORF">ACFQ5J_01860</name>
</gene>
<dbReference type="Proteomes" id="UP001597252">
    <property type="component" value="Unassembled WGS sequence"/>
</dbReference>
<organism evidence="1 2">
    <name type="scientific">Lacticaseibacillus baoqingensis</name>
    <dbReference type="NCBI Taxonomy" id="2486013"/>
    <lineage>
        <taxon>Bacteria</taxon>
        <taxon>Bacillati</taxon>
        <taxon>Bacillota</taxon>
        <taxon>Bacilli</taxon>
        <taxon>Lactobacillales</taxon>
        <taxon>Lactobacillaceae</taxon>
        <taxon>Lacticaseibacillus</taxon>
    </lineage>
</organism>